<evidence type="ECO:0000256" key="5">
    <source>
        <dbReference type="ARBA" id="ARBA00022826"/>
    </source>
</evidence>
<keyword evidence="10 15" id="KW-0407">Ion channel</keyword>
<name>A0A1R0GYL8_9FUNG</name>
<evidence type="ECO:0000313" key="16">
    <source>
        <dbReference type="Proteomes" id="UP000187455"/>
    </source>
</evidence>
<evidence type="ECO:0000256" key="8">
    <source>
        <dbReference type="ARBA" id="ARBA00023065"/>
    </source>
</evidence>
<evidence type="ECO:0000256" key="4">
    <source>
        <dbReference type="ARBA" id="ARBA00022692"/>
    </source>
</evidence>
<evidence type="ECO:0000256" key="2">
    <source>
        <dbReference type="ARBA" id="ARBA00022448"/>
    </source>
</evidence>
<feature type="domain" description="Calcium-activated potassium channel BK alpha subunit" evidence="13">
    <location>
        <begin position="522"/>
        <end position="619"/>
    </location>
</feature>
<evidence type="ECO:0000256" key="9">
    <source>
        <dbReference type="ARBA" id="ARBA00023136"/>
    </source>
</evidence>
<dbReference type="Gene3D" id="3.40.50.720">
    <property type="entry name" value="NAD(P)-binding Rossmann-like Domain"/>
    <property type="match status" value="2"/>
</dbReference>
<feature type="compositionally biased region" description="Polar residues" evidence="11">
    <location>
        <begin position="54"/>
        <end position="65"/>
    </location>
</feature>
<dbReference type="EMBL" id="LSSL01002029">
    <property type="protein sequence ID" value="OLY81977.1"/>
    <property type="molecule type" value="Genomic_DNA"/>
</dbReference>
<keyword evidence="4 12" id="KW-0812">Transmembrane</keyword>
<keyword evidence="16" id="KW-1185">Reference proteome</keyword>
<dbReference type="InterPro" id="IPR047871">
    <property type="entry name" value="K_chnl_Slo-like"/>
</dbReference>
<sequence length="1218" mass="137501">MEDIFGNKNLNVMEDLFGFGVKKKKSFAFGVPRSLQRFNSIKTNELKFRDQQDFSEPSNNGASRKSTSKRFRVENFDERESSFGILKKAVVANLTTDINTQIESIMTKGTNGEEARDLPTSQQLFSFYLNTSSYGYRWYQADVIVNLAMVFLYIINTTFITETNNTVPKLMLNIDAILSAMLFLIFIPRLIMSTDTRRFIKSDFFISSMFTCLTPWAILINIHLNPSVYSDTFMSSGVWSFLYPVRFYRLSYVLAKILKSLKTVCNIRAITQIALQSIANVAITLLTITSFTHTMIYLQRKSPSEEVMDFGDVLFFTAVSSVTGLTSDVAPDTLFTKGVAVLIVFLGIVWMPPKISEILNMIEEKTPDNLKEAFIPEPNQNHVLVIGDLSYSSLVEFLREFFCEDHGPQIVNTKVILMNETGPDKESELLISDPLYEKSVSFVLGSPTRNKDLDAVRAKDSKSIFLLSKKNSHRDEPEAEDSHKVLISLAISRYLMSLNTRVPIYAQIMLPETSLYLRHLAKEVICIPELRLGILAQGSQVPGFSSLLQALMTSIPSNTEKQLIKIVRERPNLIWLNEYIHGLGQEIYSTKFSSFYKGMTFSEISKYIFTNYSSTLFAIKVENAESSFYSSSRDSILINPTNYVLEGSEIGFIISSDSYVTHCIRNAPTLDFCGHSENGDENEPLLPQDAGINFRGFEESDSENNQYLNNLQSAFSFGKKVKAGKKKRKIKHYRGVSYTSYFDSYDGGGKLINDISGVKKWSGSNELKSMMKLFRDPGSATIKSFERASLHSDPQYIYPDRETKSFKHNFSIFDIEDNQNLKIKEGELPINLKNHVVICVSDSKFPRNMEYLLGSIRSSALGAHKYENDGEKTPCHNYDSYSSGRSQKSNTSQRISNELGIGDEVGLGLEIFPNPQPIVFLTQEMPNDSEKNLLEKFENVYFVEGSPLSKSDMVRSRIMTASSAIVLTDSSIPDNEGQDEATSQKNSLNIATSDAPSLIVVLNIESLTCNNNNFMLCVELNHRENMKYIGENSPLEINSEYIQSMLRPCFMSGNCYAPVMLDTLICQSFYNENLIPLLKKLVFPRGSITKIVEHSKIIDAGLSKSDLPQLFTDSKVPQNSNLFMVPVPKIFVGGQYMSLFLEFSKKFGALCLGIYRNSDSVLQAKKDRGPTTGQSDFNAFDYNVYPTLYFVANPSSKTELVWDDQIYVLSGEYPEYQL</sequence>
<keyword evidence="7 12" id="KW-1133">Transmembrane helix</keyword>
<comment type="caution">
    <text evidence="15">The sequence shown here is derived from an EMBL/GenBank/DDBJ whole genome shotgun (WGS) entry which is preliminary data.</text>
</comment>
<dbReference type="Proteomes" id="UP000187455">
    <property type="component" value="Unassembled WGS sequence"/>
</dbReference>
<dbReference type="Gene3D" id="1.10.287.70">
    <property type="match status" value="1"/>
</dbReference>
<organism evidence="15 16">
    <name type="scientific">Smittium mucronatum</name>
    <dbReference type="NCBI Taxonomy" id="133383"/>
    <lineage>
        <taxon>Eukaryota</taxon>
        <taxon>Fungi</taxon>
        <taxon>Fungi incertae sedis</taxon>
        <taxon>Zoopagomycota</taxon>
        <taxon>Kickxellomycotina</taxon>
        <taxon>Harpellomycetes</taxon>
        <taxon>Harpellales</taxon>
        <taxon>Legeriomycetaceae</taxon>
        <taxon>Smittium</taxon>
    </lineage>
</organism>
<evidence type="ECO:0000313" key="15">
    <source>
        <dbReference type="EMBL" id="OLY81977.1"/>
    </source>
</evidence>
<keyword evidence="3" id="KW-0633">Potassium transport</keyword>
<dbReference type="STRING" id="133383.A0A1R0GYL8"/>
<dbReference type="GO" id="GO:0005267">
    <property type="term" value="F:potassium channel activity"/>
    <property type="evidence" value="ECO:0007669"/>
    <property type="project" value="UniProtKB-KW"/>
</dbReference>
<proteinExistence type="predicted"/>
<keyword evidence="9 12" id="KW-0472">Membrane</keyword>
<dbReference type="AlphaFoldDB" id="A0A1R0GYL8"/>
<evidence type="ECO:0000256" key="10">
    <source>
        <dbReference type="ARBA" id="ARBA00023303"/>
    </source>
</evidence>
<feature type="transmembrane region" description="Helical" evidence="12">
    <location>
        <begin position="204"/>
        <end position="224"/>
    </location>
</feature>
<feature type="transmembrane region" description="Helical" evidence="12">
    <location>
        <begin position="172"/>
        <end position="192"/>
    </location>
</feature>
<feature type="transmembrane region" description="Helical" evidence="12">
    <location>
        <begin position="143"/>
        <end position="160"/>
    </location>
</feature>
<evidence type="ECO:0000259" key="13">
    <source>
        <dbReference type="Pfam" id="PF03493"/>
    </source>
</evidence>
<dbReference type="SUPFAM" id="SSF81324">
    <property type="entry name" value="Voltage-gated potassium channels"/>
    <property type="match status" value="1"/>
</dbReference>
<evidence type="ECO:0000256" key="11">
    <source>
        <dbReference type="SAM" id="MobiDB-lite"/>
    </source>
</evidence>
<evidence type="ECO:0000256" key="1">
    <source>
        <dbReference type="ARBA" id="ARBA00004141"/>
    </source>
</evidence>
<dbReference type="PANTHER" id="PTHR10027">
    <property type="entry name" value="CALCIUM-ACTIVATED POTASSIUM CHANNEL ALPHA CHAIN"/>
    <property type="match status" value="1"/>
</dbReference>
<feature type="domain" description="RCK N-terminal" evidence="14">
    <location>
        <begin position="379"/>
        <end position="505"/>
    </location>
</feature>
<feature type="compositionally biased region" description="Polar residues" evidence="11">
    <location>
        <begin position="879"/>
        <end position="894"/>
    </location>
</feature>
<feature type="domain" description="RCK N-terminal" evidence="14">
    <location>
        <begin position="916"/>
        <end position="1007"/>
    </location>
</feature>
<feature type="region of interest" description="Disordered" evidence="11">
    <location>
        <begin position="872"/>
        <end position="894"/>
    </location>
</feature>
<feature type="transmembrane region" description="Helical" evidence="12">
    <location>
        <begin position="334"/>
        <end position="351"/>
    </location>
</feature>
<evidence type="ECO:0000256" key="3">
    <source>
        <dbReference type="ARBA" id="ARBA00022538"/>
    </source>
</evidence>
<dbReference type="Pfam" id="PF22614">
    <property type="entry name" value="Slo-like_RCK"/>
    <property type="match status" value="2"/>
</dbReference>
<feature type="region of interest" description="Disordered" evidence="11">
    <location>
        <begin position="50"/>
        <end position="69"/>
    </location>
</feature>
<dbReference type="Pfam" id="PF03493">
    <property type="entry name" value="BK_channel_a"/>
    <property type="match status" value="1"/>
</dbReference>
<evidence type="ECO:0000256" key="7">
    <source>
        <dbReference type="ARBA" id="ARBA00022989"/>
    </source>
</evidence>
<protein>
    <submittedName>
        <fullName evidence="15">Calcium-activated potassium channel slowpoke</fullName>
    </submittedName>
</protein>
<dbReference type="OrthoDB" id="297496at2759"/>
<feature type="transmembrane region" description="Helical" evidence="12">
    <location>
        <begin position="278"/>
        <end position="298"/>
    </location>
</feature>
<comment type="subcellular location">
    <subcellularLocation>
        <location evidence="1">Membrane</location>
        <topology evidence="1">Multi-pass membrane protein</topology>
    </subcellularLocation>
</comment>
<keyword evidence="6" id="KW-0630">Potassium</keyword>
<evidence type="ECO:0000256" key="6">
    <source>
        <dbReference type="ARBA" id="ARBA00022958"/>
    </source>
</evidence>
<dbReference type="InterPro" id="IPR003929">
    <property type="entry name" value="K_chnl_BK_asu"/>
</dbReference>
<accession>A0A1R0GYL8</accession>
<reference evidence="15 16" key="1">
    <citation type="journal article" date="2016" name="Mol. Biol. Evol.">
        <title>Genome-Wide Survey of Gut Fungi (Harpellales) Reveals the First Horizontally Transferred Ubiquitin Gene from a Mosquito Host.</title>
        <authorList>
            <person name="Wang Y."/>
            <person name="White M.M."/>
            <person name="Kvist S."/>
            <person name="Moncalvo J.M."/>
        </authorList>
    </citation>
    <scope>NUCLEOTIDE SEQUENCE [LARGE SCALE GENOMIC DNA]</scope>
    <source>
        <strain evidence="15 16">ALG-7-W6</strain>
    </source>
</reference>
<evidence type="ECO:0000256" key="12">
    <source>
        <dbReference type="SAM" id="Phobius"/>
    </source>
</evidence>
<evidence type="ECO:0000259" key="14">
    <source>
        <dbReference type="Pfam" id="PF22614"/>
    </source>
</evidence>
<keyword evidence="5" id="KW-0631">Potassium channel</keyword>
<dbReference type="GO" id="GO:0016020">
    <property type="term" value="C:membrane"/>
    <property type="evidence" value="ECO:0007669"/>
    <property type="project" value="UniProtKB-SubCell"/>
</dbReference>
<dbReference type="InterPro" id="IPR003148">
    <property type="entry name" value="RCK_N"/>
</dbReference>
<keyword evidence="8" id="KW-0406">Ion transport</keyword>
<dbReference type="PANTHER" id="PTHR10027:SF10">
    <property type="entry name" value="SLOWPOKE 2, ISOFORM D"/>
    <property type="match status" value="1"/>
</dbReference>
<gene>
    <name evidence="15" type="ORF">AYI68_g3910</name>
</gene>
<keyword evidence="2" id="KW-0813">Transport</keyword>